<name>A0A267MCX5_9FIRM</name>
<dbReference type="PANTHER" id="PTHR32089">
    <property type="entry name" value="METHYL-ACCEPTING CHEMOTAXIS PROTEIN MCPB"/>
    <property type="match status" value="1"/>
</dbReference>
<dbReference type="Pfam" id="PF02743">
    <property type="entry name" value="dCache_1"/>
    <property type="match status" value="1"/>
</dbReference>
<reference evidence="13 14" key="1">
    <citation type="submission" date="2017-06" db="EMBL/GenBank/DDBJ databases">
        <title>Draft genome sequence of anaerobic fermentative bacterium Anaeromicrobium sediminis DY2726D isolated from West Pacific Ocean sediments.</title>
        <authorList>
            <person name="Zeng X."/>
        </authorList>
    </citation>
    <scope>NUCLEOTIDE SEQUENCE [LARGE SCALE GENOMIC DNA]</scope>
    <source>
        <strain evidence="13 14">DY2726D</strain>
    </source>
</reference>
<accession>A0A267MCX5</accession>
<protein>
    <recommendedName>
        <fullName evidence="15">Chemotaxis protein</fullName>
    </recommendedName>
</protein>
<evidence type="ECO:0000256" key="10">
    <source>
        <dbReference type="SAM" id="Phobius"/>
    </source>
</evidence>
<dbReference type="EMBL" id="NIBG01000032">
    <property type="protein sequence ID" value="PAB56715.1"/>
    <property type="molecule type" value="Genomic_DNA"/>
</dbReference>
<dbReference type="SUPFAM" id="SSF58104">
    <property type="entry name" value="Methyl-accepting chemotaxis protein (MCP) signaling domain"/>
    <property type="match status" value="1"/>
</dbReference>
<dbReference type="GO" id="GO:0006935">
    <property type="term" value="P:chemotaxis"/>
    <property type="evidence" value="ECO:0007669"/>
    <property type="project" value="UniProtKB-KW"/>
</dbReference>
<dbReference type="CDD" id="cd06225">
    <property type="entry name" value="HAMP"/>
    <property type="match status" value="1"/>
</dbReference>
<dbReference type="CDD" id="cd11386">
    <property type="entry name" value="MCP_signal"/>
    <property type="match status" value="1"/>
</dbReference>
<comment type="caution">
    <text evidence="13">The sequence shown here is derived from an EMBL/GenBank/DDBJ whole genome shotgun (WGS) entry which is preliminary data.</text>
</comment>
<keyword evidence="6 10" id="KW-0472">Membrane</keyword>
<dbReference type="GO" id="GO:0007165">
    <property type="term" value="P:signal transduction"/>
    <property type="evidence" value="ECO:0007669"/>
    <property type="project" value="UniProtKB-KW"/>
</dbReference>
<evidence type="ECO:0000256" key="3">
    <source>
        <dbReference type="ARBA" id="ARBA00022500"/>
    </source>
</evidence>
<dbReference type="GO" id="GO:0005886">
    <property type="term" value="C:plasma membrane"/>
    <property type="evidence" value="ECO:0007669"/>
    <property type="project" value="UniProtKB-SubCell"/>
</dbReference>
<keyword evidence="7 9" id="KW-0807">Transducer</keyword>
<dbReference type="PROSITE" id="PS50885">
    <property type="entry name" value="HAMP"/>
    <property type="match status" value="1"/>
</dbReference>
<keyword evidence="14" id="KW-1185">Reference proteome</keyword>
<evidence type="ECO:0000256" key="8">
    <source>
        <dbReference type="ARBA" id="ARBA00029447"/>
    </source>
</evidence>
<comment type="subcellular location">
    <subcellularLocation>
        <location evidence="1">Cell membrane</location>
        <topology evidence="1">Multi-pass membrane protein</topology>
    </subcellularLocation>
</comment>
<dbReference type="PROSITE" id="PS50111">
    <property type="entry name" value="CHEMOTAXIS_TRANSDUC_2"/>
    <property type="match status" value="1"/>
</dbReference>
<evidence type="ECO:0000256" key="4">
    <source>
        <dbReference type="ARBA" id="ARBA00022692"/>
    </source>
</evidence>
<dbReference type="Gene3D" id="3.30.450.20">
    <property type="entry name" value="PAS domain"/>
    <property type="match status" value="2"/>
</dbReference>
<keyword evidence="4 10" id="KW-0812">Transmembrane</keyword>
<dbReference type="InterPro" id="IPR003660">
    <property type="entry name" value="HAMP_dom"/>
</dbReference>
<dbReference type="PANTHER" id="PTHR32089:SF112">
    <property type="entry name" value="LYSOZYME-LIKE PROTEIN-RELATED"/>
    <property type="match status" value="1"/>
</dbReference>
<gene>
    <name evidence="13" type="ORF">CCE28_20415</name>
</gene>
<dbReference type="InterPro" id="IPR029151">
    <property type="entry name" value="Sensor-like_sf"/>
</dbReference>
<evidence type="ECO:0000256" key="5">
    <source>
        <dbReference type="ARBA" id="ARBA00022989"/>
    </source>
</evidence>
<feature type="transmembrane region" description="Helical" evidence="10">
    <location>
        <begin position="286"/>
        <end position="309"/>
    </location>
</feature>
<dbReference type="SMART" id="SM00283">
    <property type="entry name" value="MA"/>
    <property type="match status" value="1"/>
</dbReference>
<evidence type="ECO:0000313" key="13">
    <source>
        <dbReference type="EMBL" id="PAB56715.1"/>
    </source>
</evidence>
<evidence type="ECO:0000256" key="2">
    <source>
        <dbReference type="ARBA" id="ARBA00022475"/>
    </source>
</evidence>
<evidence type="ECO:0000256" key="1">
    <source>
        <dbReference type="ARBA" id="ARBA00004651"/>
    </source>
</evidence>
<sequence>MKFTIKTKVIILVLALTIIPLSILGTTSYVKAKTSLEEQFKNSMEALNNDIKESTQNYFEGYTHGIEMISKNVDAEQILIHPEYEPFLMELFEDYISSYKDASQIYMGTIDGNFRIYPKVDMGNDYDPRVRPWYKKAVEKQTTIFTDIYRDVVSGKLAISCAAPVYESADKNKLVGVVAITMPIDKLSEKVSAIKVGEKGYPYILDSNGNFITHKNSELIGKEIHVPEIKEILKGSLEAGIVDYEWKETDGTISKKFSAYKKMPEFGWTVLSAMYMDEIHDETKGILINSGLIGIIIFIIASGAGILFAGKMTNNVKTILDTMDKVKDGDFTAKLNIKSSDEIGLMADSFNVMIENVKGLLVDAKQVSEEVSGAAMSLAATSEEVSASSDEVARSVEEIATGASEQAGDAEEGARLASNLDDKFSKLANNTEIMSKNANEAMDINIEGVSVVKELKEKTNLNNQSINKIESAIKQLSEKSNHIENILETIRSISEQTNLLALNASIEAARAGEAGKGFAVVAEEIRKLAEGSSTATDEIKGIVDAIQQENKNTVEIMNEVKNISLDQTKSVQDVNNAFEKISKSIDIITNEIEDVSKYVVEVIQDKDLIVKSIENISAVSEETAAASQQVNASVQQQVTTIEEVAESAQRLNELSLQLNNQIDKFKI</sequence>
<dbReference type="RefSeq" id="WP_095135858.1">
    <property type="nucleotide sequence ID" value="NZ_NIBG01000032.1"/>
</dbReference>
<dbReference type="Gene3D" id="1.10.8.500">
    <property type="entry name" value="HAMP domain in histidine kinase"/>
    <property type="match status" value="1"/>
</dbReference>
<feature type="domain" description="Methyl-accepting transducer" evidence="11">
    <location>
        <begin position="381"/>
        <end position="631"/>
    </location>
</feature>
<evidence type="ECO:0000313" key="14">
    <source>
        <dbReference type="Proteomes" id="UP000216024"/>
    </source>
</evidence>
<evidence type="ECO:0000259" key="11">
    <source>
        <dbReference type="PROSITE" id="PS50111"/>
    </source>
</evidence>
<dbReference type="CDD" id="cd12912">
    <property type="entry name" value="PDC2_MCP_like"/>
    <property type="match status" value="1"/>
</dbReference>
<evidence type="ECO:0000256" key="7">
    <source>
        <dbReference type="ARBA" id="ARBA00023224"/>
    </source>
</evidence>
<dbReference type="Gene3D" id="1.10.287.950">
    <property type="entry name" value="Methyl-accepting chemotaxis protein"/>
    <property type="match status" value="1"/>
</dbReference>
<comment type="similarity">
    <text evidence="8">Belongs to the methyl-accepting chemotaxis (MCP) protein family.</text>
</comment>
<dbReference type="InterPro" id="IPR004089">
    <property type="entry name" value="MCPsignal_dom"/>
</dbReference>
<dbReference type="AlphaFoldDB" id="A0A267MCX5"/>
<evidence type="ECO:0008006" key="15">
    <source>
        <dbReference type="Google" id="ProtNLM"/>
    </source>
</evidence>
<dbReference type="SMART" id="SM00304">
    <property type="entry name" value="HAMP"/>
    <property type="match status" value="1"/>
</dbReference>
<dbReference type="Pfam" id="PF00015">
    <property type="entry name" value="MCPsignal"/>
    <property type="match status" value="1"/>
</dbReference>
<keyword evidence="3" id="KW-0145">Chemotaxis</keyword>
<proteinExistence type="inferred from homology"/>
<dbReference type="InterPro" id="IPR033479">
    <property type="entry name" value="dCache_1"/>
</dbReference>
<dbReference type="CDD" id="cd18773">
    <property type="entry name" value="PDC1_HK_sensor"/>
    <property type="match status" value="1"/>
</dbReference>
<feature type="domain" description="HAMP" evidence="12">
    <location>
        <begin position="310"/>
        <end position="362"/>
    </location>
</feature>
<evidence type="ECO:0000259" key="12">
    <source>
        <dbReference type="PROSITE" id="PS50885"/>
    </source>
</evidence>
<organism evidence="13 14">
    <name type="scientific">Anaeromicrobium sediminis</name>
    <dbReference type="NCBI Taxonomy" id="1478221"/>
    <lineage>
        <taxon>Bacteria</taxon>
        <taxon>Bacillati</taxon>
        <taxon>Bacillota</taxon>
        <taxon>Clostridia</taxon>
        <taxon>Peptostreptococcales</taxon>
        <taxon>Thermotaleaceae</taxon>
        <taxon>Anaeromicrobium</taxon>
    </lineage>
</organism>
<evidence type="ECO:0000256" key="6">
    <source>
        <dbReference type="ARBA" id="ARBA00023136"/>
    </source>
</evidence>
<dbReference type="OrthoDB" id="9760371at2"/>
<keyword evidence="2" id="KW-1003">Cell membrane</keyword>
<dbReference type="Proteomes" id="UP000216024">
    <property type="component" value="Unassembled WGS sequence"/>
</dbReference>
<dbReference type="SUPFAM" id="SSF103190">
    <property type="entry name" value="Sensory domain-like"/>
    <property type="match status" value="1"/>
</dbReference>
<dbReference type="Pfam" id="PF00672">
    <property type="entry name" value="HAMP"/>
    <property type="match status" value="1"/>
</dbReference>
<keyword evidence="5 10" id="KW-1133">Transmembrane helix</keyword>
<evidence type="ECO:0000256" key="9">
    <source>
        <dbReference type="PROSITE-ProRule" id="PRU00284"/>
    </source>
</evidence>